<dbReference type="InterPro" id="IPR053144">
    <property type="entry name" value="Acetyltransferase_Butenolide"/>
</dbReference>
<dbReference type="InterPro" id="IPR016181">
    <property type="entry name" value="Acyl_CoA_acyltransferase"/>
</dbReference>
<dbReference type="Gene3D" id="3.40.630.30">
    <property type="match status" value="1"/>
</dbReference>
<reference evidence="3" key="1">
    <citation type="journal article" date="2019" name="Int. J. Syst. Evol. Microbiol.">
        <title>The Global Catalogue of Microorganisms (GCM) 10K type strain sequencing project: providing services to taxonomists for standard genome sequencing and annotation.</title>
        <authorList>
            <consortium name="The Broad Institute Genomics Platform"/>
            <consortium name="The Broad Institute Genome Sequencing Center for Infectious Disease"/>
            <person name="Wu L."/>
            <person name="Ma J."/>
        </authorList>
    </citation>
    <scope>NUCLEOTIDE SEQUENCE [LARGE SCALE GENOMIC DNA]</scope>
    <source>
        <strain evidence="3">CCUG 67170</strain>
    </source>
</reference>
<dbReference type="PANTHER" id="PTHR43233:SF1">
    <property type="entry name" value="FAMILY N-ACETYLTRANSFERASE, PUTATIVE (AFU_ORTHOLOGUE AFUA_6G03350)-RELATED"/>
    <property type="match status" value="1"/>
</dbReference>
<dbReference type="Proteomes" id="UP001595807">
    <property type="component" value="Unassembled WGS sequence"/>
</dbReference>
<dbReference type="InterPro" id="IPR000182">
    <property type="entry name" value="GNAT_dom"/>
</dbReference>
<evidence type="ECO:0000259" key="1">
    <source>
        <dbReference type="PROSITE" id="PS51186"/>
    </source>
</evidence>
<dbReference type="EMBL" id="JBHRZV010000029">
    <property type="protein sequence ID" value="MFC3927807.1"/>
    <property type="molecule type" value="Genomic_DNA"/>
</dbReference>
<name>A0ABV8CUP1_9STRE</name>
<dbReference type="RefSeq" id="WP_380425778.1">
    <property type="nucleotide sequence ID" value="NZ_JBHRZV010000029.1"/>
</dbReference>
<organism evidence="2 3">
    <name type="scientific">Streptococcus caprae</name>
    <dbReference type="NCBI Taxonomy" id="1640501"/>
    <lineage>
        <taxon>Bacteria</taxon>
        <taxon>Bacillati</taxon>
        <taxon>Bacillota</taxon>
        <taxon>Bacilli</taxon>
        <taxon>Lactobacillales</taxon>
        <taxon>Streptococcaceae</taxon>
        <taxon>Streptococcus</taxon>
    </lineage>
</organism>
<dbReference type="CDD" id="cd04301">
    <property type="entry name" value="NAT_SF"/>
    <property type="match status" value="1"/>
</dbReference>
<dbReference type="PROSITE" id="PS51186">
    <property type="entry name" value="GNAT"/>
    <property type="match status" value="1"/>
</dbReference>
<dbReference type="Pfam" id="PF13508">
    <property type="entry name" value="Acetyltransf_7"/>
    <property type="match status" value="1"/>
</dbReference>
<evidence type="ECO:0000313" key="2">
    <source>
        <dbReference type="EMBL" id="MFC3927807.1"/>
    </source>
</evidence>
<protein>
    <submittedName>
        <fullName evidence="2">GNAT family N-acetyltransferase</fullName>
    </submittedName>
</protein>
<feature type="domain" description="N-acetyltransferase" evidence="1">
    <location>
        <begin position="3"/>
        <end position="136"/>
    </location>
</feature>
<evidence type="ECO:0000313" key="3">
    <source>
        <dbReference type="Proteomes" id="UP001595807"/>
    </source>
</evidence>
<dbReference type="PANTHER" id="PTHR43233">
    <property type="entry name" value="FAMILY N-ACETYLTRANSFERASE, PUTATIVE (AFU_ORTHOLOGUE AFUA_6G03350)-RELATED"/>
    <property type="match status" value="1"/>
</dbReference>
<proteinExistence type="predicted"/>
<sequence>MTVVIKEAELGLTEDLFALYVDAGWTIYTEQRDMLEKAFAHSLKVYVAQVGQDVVGLIRVVGDGHSVVFVQDLIVRSDYQRQGIGRRLLEQVFETYQNVYQLHLMTEDSEKTIQFYTSLGMVRDSEIGCAAFSKYH</sequence>
<keyword evidence="3" id="KW-1185">Reference proteome</keyword>
<comment type="caution">
    <text evidence="2">The sequence shown here is derived from an EMBL/GenBank/DDBJ whole genome shotgun (WGS) entry which is preliminary data.</text>
</comment>
<gene>
    <name evidence="2" type="ORF">ACFORF_04160</name>
</gene>
<dbReference type="SUPFAM" id="SSF55729">
    <property type="entry name" value="Acyl-CoA N-acyltransferases (Nat)"/>
    <property type="match status" value="1"/>
</dbReference>
<accession>A0ABV8CUP1</accession>